<name>A0A9K3KBH3_9STRA</name>
<reference evidence="2" key="2">
    <citation type="submission" date="2021-04" db="EMBL/GenBank/DDBJ databases">
        <authorList>
            <person name="Podell S."/>
        </authorList>
    </citation>
    <scope>NUCLEOTIDE SEQUENCE</scope>
    <source>
        <strain evidence="2">Hildebrandi</strain>
    </source>
</reference>
<organism evidence="2 3">
    <name type="scientific">Nitzschia inconspicua</name>
    <dbReference type="NCBI Taxonomy" id="303405"/>
    <lineage>
        <taxon>Eukaryota</taxon>
        <taxon>Sar</taxon>
        <taxon>Stramenopiles</taxon>
        <taxon>Ochrophyta</taxon>
        <taxon>Bacillariophyta</taxon>
        <taxon>Bacillariophyceae</taxon>
        <taxon>Bacillariophycidae</taxon>
        <taxon>Bacillariales</taxon>
        <taxon>Bacillariaceae</taxon>
        <taxon>Nitzschia</taxon>
    </lineage>
</organism>
<protein>
    <submittedName>
        <fullName evidence="2">Uncharacterized protein</fullName>
    </submittedName>
</protein>
<dbReference type="Proteomes" id="UP000693970">
    <property type="component" value="Unassembled WGS sequence"/>
</dbReference>
<feature type="compositionally biased region" description="Polar residues" evidence="1">
    <location>
        <begin position="57"/>
        <end position="67"/>
    </location>
</feature>
<dbReference type="AlphaFoldDB" id="A0A9K3KBH3"/>
<evidence type="ECO:0000313" key="3">
    <source>
        <dbReference type="Proteomes" id="UP000693970"/>
    </source>
</evidence>
<dbReference type="EMBL" id="JAGRRH010000028">
    <property type="protein sequence ID" value="KAG7340125.1"/>
    <property type="molecule type" value="Genomic_DNA"/>
</dbReference>
<comment type="caution">
    <text evidence="2">The sequence shown here is derived from an EMBL/GenBank/DDBJ whole genome shotgun (WGS) entry which is preliminary data.</text>
</comment>
<sequence length="67" mass="7305">MAGVCPSGGPTCYRIYFETSSSTVNKNLAVPIIFNHGWSYPSQQKDSREEANKEVRSSSVGSIHPNS</sequence>
<accession>A0A9K3KBH3</accession>
<proteinExistence type="predicted"/>
<gene>
    <name evidence="2" type="ORF">IV203_006529</name>
</gene>
<evidence type="ECO:0000256" key="1">
    <source>
        <dbReference type="SAM" id="MobiDB-lite"/>
    </source>
</evidence>
<evidence type="ECO:0000313" key="2">
    <source>
        <dbReference type="EMBL" id="KAG7340125.1"/>
    </source>
</evidence>
<feature type="compositionally biased region" description="Basic and acidic residues" evidence="1">
    <location>
        <begin position="45"/>
        <end position="56"/>
    </location>
</feature>
<reference evidence="2" key="1">
    <citation type="journal article" date="2021" name="Sci. Rep.">
        <title>Diploid genomic architecture of Nitzschia inconspicua, an elite biomass production diatom.</title>
        <authorList>
            <person name="Oliver A."/>
            <person name="Podell S."/>
            <person name="Pinowska A."/>
            <person name="Traller J.C."/>
            <person name="Smith S.R."/>
            <person name="McClure R."/>
            <person name="Beliaev A."/>
            <person name="Bohutskyi P."/>
            <person name="Hill E.A."/>
            <person name="Rabines A."/>
            <person name="Zheng H."/>
            <person name="Allen L.Z."/>
            <person name="Kuo A."/>
            <person name="Grigoriev I.V."/>
            <person name="Allen A.E."/>
            <person name="Hazlebeck D."/>
            <person name="Allen E.E."/>
        </authorList>
    </citation>
    <scope>NUCLEOTIDE SEQUENCE</scope>
    <source>
        <strain evidence="2">Hildebrandi</strain>
    </source>
</reference>
<keyword evidence="3" id="KW-1185">Reference proteome</keyword>
<feature type="region of interest" description="Disordered" evidence="1">
    <location>
        <begin position="41"/>
        <end position="67"/>
    </location>
</feature>